<gene>
    <name evidence="2" type="ORF">FZC35_02030</name>
</gene>
<evidence type="ECO:0000313" key="3">
    <source>
        <dbReference type="Proteomes" id="UP000325155"/>
    </source>
</evidence>
<dbReference type="InterPro" id="IPR011256">
    <property type="entry name" value="Reg_factor_effector_dom_sf"/>
</dbReference>
<dbReference type="PANTHER" id="PTHR36444">
    <property type="entry name" value="TRANSCRIPTIONAL REGULATOR PROTEIN YOBU-RELATED"/>
    <property type="match status" value="1"/>
</dbReference>
<sequence>MKKSKNQLNEIKLVGISVKTNNAAEMNPDTGKIMPTINKYFSNNINEKISNRKNPGAMYCVYADYEGDHNGEYTYFVGEEVISFDNVDSTLKTHTIPQQKYVKFEVAPGKMPEICINAWKEIWSMDSNSLGGERSFVADFEIYDKTPEAIEKEGFNIYIGIK</sequence>
<keyword evidence="3" id="KW-1185">Reference proteome</keyword>
<proteinExistence type="predicted"/>
<dbReference type="InterPro" id="IPR010499">
    <property type="entry name" value="AraC_E-bd"/>
</dbReference>
<reference evidence="2 3" key="1">
    <citation type="submission" date="2019-08" db="EMBL/GenBank/DDBJ databases">
        <title>Highly reduced genomes of protist endosymbionts show evolutionary convergence.</title>
        <authorList>
            <person name="George E."/>
            <person name="Husnik F."/>
            <person name="Tashyreva D."/>
            <person name="Prokopchuk G."/>
            <person name="Horak A."/>
            <person name="Kwong W.K."/>
            <person name="Lukes J."/>
            <person name="Keeling P.J."/>
        </authorList>
    </citation>
    <scope>NUCLEOTIDE SEQUENCE [LARGE SCALE GENOMIC DNA]</scope>
    <source>
        <strain evidence="2">1605</strain>
    </source>
</reference>
<feature type="domain" description="AraC effector-binding" evidence="1">
    <location>
        <begin position="1"/>
        <end position="162"/>
    </location>
</feature>
<protein>
    <submittedName>
        <fullName evidence="2">GyrI-like domain-containing protein</fullName>
    </submittedName>
</protein>
<organism evidence="2 3">
    <name type="scientific">Candidatus Cytomitobacter indipagum</name>
    <dbReference type="NCBI Taxonomy" id="2601575"/>
    <lineage>
        <taxon>Bacteria</taxon>
        <taxon>Pseudomonadati</taxon>
        <taxon>Pseudomonadota</taxon>
        <taxon>Alphaproteobacteria</taxon>
        <taxon>Holosporales</taxon>
        <taxon>Holosporaceae</taxon>
        <taxon>Candidatus Cytomitobacter</taxon>
    </lineage>
</organism>
<dbReference type="Proteomes" id="UP000325155">
    <property type="component" value="Chromosome"/>
</dbReference>
<evidence type="ECO:0000259" key="1">
    <source>
        <dbReference type="SMART" id="SM00871"/>
    </source>
</evidence>
<dbReference type="KEGG" id="cip:FZC35_02030"/>
<dbReference type="InterPro" id="IPR053182">
    <property type="entry name" value="YobU-like_regulator"/>
</dbReference>
<evidence type="ECO:0000313" key="2">
    <source>
        <dbReference type="EMBL" id="QEK38143.1"/>
    </source>
</evidence>
<dbReference type="EMBL" id="CP043315">
    <property type="protein sequence ID" value="QEK38143.1"/>
    <property type="molecule type" value="Genomic_DNA"/>
</dbReference>
<dbReference type="Gene3D" id="3.20.80.10">
    <property type="entry name" value="Regulatory factor, effector binding domain"/>
    <property type="match status" value="1"/>
</dbReference>
<dbReference type="SUPFAM" id="SSF55136">
    <property type="entry name" value="Probable bacterial effector-binding domain"/>
    <property type="match status" value="1"/>
</dbReference>
<accession>A0A5C0UES7</accession>
<dbReference type="OrthoDB" id="3173400at2"/>
<dbReference type="SMART" id="SM00871">
    <property type="entry name" value="AraC_E_bind"/>
    <property type="match status" value="1"/>
</dbReference>
<dbReference type="Pfam" id="PF14526">
    <property type="entry name" value="Cass2"/>
    <property type="match status" value="1"/>
</dbReference>
<dbReference type="InterPro" id="IPR029441">
    <property type="entry name" value="Cass2"/>
</dbReference>
<name>A0A5C0UES7_9PROT</name>
<dbReference type="AlphaFoldDB" id="A0A5C0UES7"/>
<dbReference type="RefSeq" id="WP_148980990.1">
    <property type="nucleotide sequence ID" value="NZ_CP043315.1"/>
</dbReference>
<dbReference type="PANTHER" id="PTHR36444:SF2">
    <property type="entry name" value="TRANSCRIPTIONAL REGULATOR PROTEIN YOBU-RELATED"/>
    <property type="match status" value="1"/>
</dbReference>